<dbReference type="GO" id="GO:0003677">
    <property type="term" value="F:DNA binding"/>
    <property type="evidence" value="ECO:0007669"/>
    <property type="project" value="InterPro"/>
</dbReference>
<evidence type="ECO:0000313" key="3">
    <source>
        <dbReference type="EMBL" id="RBP39134.1"/>
    </source>
</evidence>
<protein>
    <submittedName>
        <fullName evidence="3">Uncharacterized protein (TIGR02598 family)</fullName>
    </submittedName>
</protein>
<gene>
    <name evidence="3" type="ORF">DES53_110158</name>
</gene>
<feature type="domain" description="HTH merR-type" evidence="2">
    <location>
        <begin position="1"/>
        <end position="26"/>
    </location>
</feature>
<reference evidence="3 4" key="1">
    <citation type="submission" date="2018-06" db="EMBL/GenBank/DDBJ databases">
        <title>Genomic Encyclopedia of Type Strains, Phase IV (KMG-IV): sequencing the most valuable type-strain genomes for metagenomic binning, comparative biology and taxonomic classification.</title>
        <authorList>
            <person name="Goeker M."/>
        </authorList>
    </citation>
    <scope>NUCLEOTIDE SEQUENCE [LARGE SCALE GENOMIC DNA]</scope>
    <source>
        <strain evidence="3 4">DSM 25532</strain>
    </source>
</reference>
<dbReference type="NCBIfam" id="TIGR02598">
    <property type="entry name" value="Verru_Chthon cassette protein B"/>
    <property type="match status" value="1"/>
</dbReference>
<dbReference type="GO" id="GO:0006355">
    <property type="term" value="P:regulation of DNA-templated transcription"/>
    <property type="evidence" value="ECO:0007669"/>
    <property type="project" value="InterPro"/>
</dbReference>
<dbReference type="EMBL" id="QNRR01000010">
    <property type="protein sequence ID" value="RBP39134.1"/>
    <property type="molecule type" value="Genomic_DNA"/>
</dbReference>
<accession>A0A366HBW6</accession>
<evidence type="ECO:0000313" key="4">
    <source>
        <dbReference type="Proteomes" id="UP000253426"/>
    </source>
</evidence>
<evidence type="ECO:0000256" key="1">
    <source>
        <dbReference type="SAM" id="Phobius"/>
    </source>
</evidence>
<sequence>MKYVHIIRFARALGFSLAEVTMAVGITAIGSLALVGLMPSGLDSLRQSSAQVAEAKIVQAVTADYQMADWGTRKSGQKLPDRQYYFDDRGVRVVKTDNWKFYEVRTTVDPELPVVKGDPSGNKYLRRLIIKITDRPNADAAFGDPRQYRTYNSMVSLIEQTDSALPIVY</sequence>
<dbReference type="InterPro" id="IPR019838">
    <property type="entry name" value="Verru/Chthon_B"/>
</dbReference>
<dbReference type="OrthoDB" id="195125at2"/>
<keyword evidence="1" id="KW-1133">Transmembrane helix</keyword>
<dbReference type="InterPro" id="IPR000551">
    <property type="entry name" value="MerR-type_HTH_dom"/>
</dbReference>
<dbReference type="RefSeq" id="WP_113960897.1">
    <property type="nucleotide sequence ID" value="NZ_QNRR01000010.1"/>
</dbReference>
<name>A0A366HBW6_9BACT</name>
<comment type="caution">
    <text evidence="3">The sequence shown here is derived from an EMBL/GenBank/DDBJ whole genome shotgun (WGS) entry which is preliminary data.</text>
</comment>
<keyword evidence="1" id="KW-0472">Membrane</keyword>
<organism evidence="3 4">
    <name type="scientific">Roseimicrobium gellanilyticum</name>
    <dbReference type="NCBI Taxonomy" id="748857"/>
    <lineage>
        <taxon>Bacteria</taxon>
        <taxon>Pseudomonadati</taxon>
        <taxon>Verrucomicrobiota</taxon>
        <taxon>Verrucomicrobiia</taxon>
        <taxon>Verrucomicrobiales</taxon>
        <taxon>Verrucomicrobiaceae</taxon>
        <taxon>Roseimicrobium</taxon>
    </lineage>
</organism>
<feature type="transmembrane region" description="Helical" evidence="1">
    <location>
        <begin position="12"/>
        <end position="38"/>
    </location>
</feature>
<proteinExistence type="predicted"/>
<dbReference type="AlphaFoldDB" id="A0A366HBW6"/>
<evidence type="ECO:0000259" key="2">
    <source>
        <dbReference type="PROSITE" id="PS50937"/>
    </source>
</evidence>
<dbReference type="Proteomes" id="UP000253426">
    <property type="component" value="Unassembled WGS sequence"/>
</dbReference>
<keyword evidence="4" id="KW-1185">Reference proteome</keyword>
<dbReference type="PROSITE" id="PS50937">
    <property type="entry name" value="HTH_MERR_2"/>
    <property type="match status" value="1"/>
</dbReference>
<keyword evidence="1" id="KW-0812">Transmembrane</keyword>